<dbReference type="HOGENOM" id="CLU_321769_0_0_9"/>
<dbReference type="EMBL" id="CP007739">
    <property type="protein sequence ID" value="AIE59876.2"/>
    <property type="molecule type" value="Genomic_DNA"/>
</dbReference>
<dbReference type="InterPro" id="IPR043128">
    <property type="entry name" value="Rev_trsase/Diguanyl_cyclase"/>
</dbReference>
<dbReference type="GO" id="GO:0007165">
    <property type="term" value="P:signal transduction"/>
    <property type="evidence" value="ECO:0007669"/>
    <property type="project" value="InterPro"/>
</dbReference>
<evidence type="ECO:0000313" key="4">
    <source>
        <dbReference type="Proteomes" id="UP000027602"/>
    </source>
</evidence>
<reference evidence="3 4" key="1">
    <citation type="journal article" date="2015" name="BMC Genomics">
        <title>Transcriptome analysis of thermophilic methylotrophic Bacillus methanolicus MGA3 using RNA-sequencing provides detailed insights into its previously uncharted transcriptional landscape.</title>
        <authorList>
            <person name="Irla M."/>
            <person name="Neshat A."/>
            <person name="Brautaset T."/>
            <person name="Ruckert C."/>
            <person name="Kalinowski J."/>
            <person name="Wendisch V.F."/>
        </authorList>
    </citation>
    <scope>NUCLEOTIDE SEQUENCE [LARGE SCALE GENOMIC DNA]</scope>
    <source>
        <strain evidence="4">MGA3 / ATCC 53907</strain>
    </source>
</reference>
<dbReference type="Proteomes" id="UP000027602">
    <property type="component" value="Chromosome"/>
</dbReference>
<dbReference type="InterPro" id="IPR051083">
    <property type="entry name" value="GrpII_Intron_Splice-Mob/Def"/>
</dbReference>
<evidence type="ECO:0000313" key="3">
    <source>
        <dbReference type="EMBL" id="AIE59876.2"/>
    </source>
</evidence>
<dbReference type="Pfam" id="PF13676">
    <property type="entry name" value="TIR_2"/>
    <property type="match status" value="1"/>
</dbReference>
<dbReference type="PANTHER" id="PTHR34047:SF8">
    <property type="entry name" value="PROTEIN YKFC"/>
    <property type="match status" value="1"/>
</dbReference>
<dbReference type="KEGG" id="bmet:BMMGA3_07310"/>
<dbReference type="eggNOG" id="COG1672">
    <property type="taxonomic scope" value="Bacteria"/>
</dbReference>
<proteinExistence type="predicted"/>
<gene>
    <name evidence="3" type="ORF">BMMGA3_07310</name>
</gene>
<evidence type="ECO:0008006" key="5">
    <source>
        <dbReference type="Google" id="ProtNLM"/>
    </source>
</evidence>
<dbReference type="AlphaFoldDB" id="A0A068LQ37"/>
<sequence length="900" mass="107640">MGKDLFSIELMKKAWMKCRSFNYADIRDFHLYSERDFYDKNINYILDDLRIKLKNGYMFHPKYMIPFPKKNGLIRRKVFLNLQDQIVTHAILEIIGYKIDKKFYCWSFGNRLERKRSIYLSNTFIHYVKQYNRFLRHLIYQLKNGYKNYCETDITSYFDHINHDILISQINSIIKDQNLDYIRDYLIPNFLKSPFIYNNKELTKNSGIPQGGAFSYFLSNVYLTEIDYEMSRFPNIKYLRYVDDIRILGKNYIDVERALIYLQERLSSLELELNSSKTSIKEINIDNDLKKFEEEQAEKLSHFNDIVVDKDKIYKLIDLQKQNEELLNDNNNFDELLKLRERKRTFAVNRLISHGVPTSFSFLKEIAKNRLDKVAYLLSHLNKFKHKVKEIEKFNEIFLNRPYEVIQGIALTNKFKWSKDFNFVDSYITSKFGQIELTLINNIELDRLYFSKIVKRVYFDLKKSNPFLIQTILYQFQKQSISDWIKVKFINEILKYKKYEEFDICIQLAALFKENRKIFDKVKHINKLEVENYLNFLRSNYPSFYNLLCNEDRAKPSVEVFPDKEFATLSEFMKNRIFSYREINKIMKDVINLVINSPIYLEKPHMINLLNIWVKQDEQDETIKVKLNPSPIEHVIFRTPEEILNKKDIYTELQASFLIGLIWISLYLKNLNDIQEYYQPYIEFNPKKFWINNNRLFKDSCSKTTLQKTKDYERFLNTLDTIRLLTRKNPKIRKNIRELRNEGGSLMTTAKSIEVFFSYSHSDESYRQQLIKHLSVMKRSGEINGWSDRDINVGEEWKEKINDKLNSAKVIILLISPDFLASDYCYEIEMRRALERHKSGEARVIPIILRPCDWQATPLGDLQALPTDGKPIELWDSKDSAFNEVTQGIRKAIRSMYQEV</sequence>
<feature type="domain" description="Reverse transcriptase" evidence="2">
    <location>
        <begin position="48"/>
        <end position="308"/>
    </location>
</feature>
<dbReference type="InterPro" id="IPR043502">
    <property type="entry name" value="DNA/RNA_pol_sf"/>
</dbReference>
<dbReference type="Gene3D" id="3.30.70.270">
    <property type="match status" value="1"/>
</dbReference>
<dbReference type="InterPro" id="IPR000477">
    <property type="entry name" value="RT_dom"/>
</dbReference>
<dbReference type="SUPFAM" id="SSF56672">
    <property type="entry name" value="DNA/RNA polymerases"/>
    <property type="match status" value="1"/>
</dbReference>
<name>A0A068LQ37_BACMM</name>
<dbReference type="RefSeq" id="WP_003349674.1">
    <property type="nucleotide sequence ID" value="NZ_ADWW01000006.1"/>
</dbReference>
<dbReference type="SMART" id="SM00255">
    <property type="entry name" value="TIR"/>
    <property type="match status" value="1"/>
</dbReference>
<accession>A0A068LQ37</accession>
<dbReference type="CDD" id="cd01651">
    <property type="entry name" value="RT_G2_intron"/>
    <property type="match status" value="1"/>
</dbReference>
<protein>
    <recommendedName>
        <fullName evidence="5">TIR domain-containing protein</fullName>
    </recommendedName>
</protein>
<evidence type="ECO:0000259" key="1">
    <source>
        <dbReference type="PROSITE" id="PS50104"/>
    </source>
</evidence>
<dbReference type="Pfam" id="PF00078">
    <property type="entry name" value="RVT_1"/>
    <property type="match status" value="1"/>
</dbReference>
<keyword evidence="4" id="KW-1185">Reference proteome</keyword>
<dbReference type="STRING" id="796606.BMMGA3_07310"/>
<dbReference type="SUPFAM" id="SSF52200">
    <property type="entry name" value="Toll/Interleukin receptor TIR domain"/>
    <property type="match status" value="1"/>
</dbReference>
<organism evidence="3 4">
    <name type="scientific">Bacillus methanolicus (strain MGA3 / ATCC 53907)</name>
    <dbReference type="NCBI Taxonomy" id="796606"/>
    <lineage>
        <taxon>Bacteria</taxon>
        <taxon>Bacillati</taxon>
        <taxon>Bacillota</taxon>
        <taxon>Bacilli</taxon>
        <taxon>Bacillales</taxon>
        <taxon>Bacillaceae</taxon>
        <taxon>Bacillus</taxon>
    </lineage>
</organism>
<dbReference type="InterPro" id="IPR000157">
    <property type="entry name" value="TIR_dom"/>
</dbReference>
<dbReference type="eggNOG" id="COG3344">
    <property type="taxonomic scope" value="Bacteria"/>
</dbReference>
<dbReference type="PROSITE" id="PS50104">
    <property type="entry name" value="TIR"/>
    <property type="match status" value="1"/>
</dbReference>
<dbReference type="InterPro" id="IPR035897">
    <property type="entry name" value="Toll_tir_struct_dom_sf"/>
</dbReference>
<dbReference type="PANTHER" id="PTHR34047">
    <property type="entry name" value="NUCLEAR INTRON MATURASE 1, MITOCHONDRIAL-RELATED"/>
    <property type="match status" value="1"/>
</dbReference>
<evidence type="ECO:0000259" key="2">
    <source>
        <dbReference type="PROSITE" id="PS50878"/>
    </source>
</evidence>
<dbReference type="PROSITE" id="PS50878">
    <property type="entry name" value="RT_POL"/>
    <property type="match status" value="1"/>
</dbReference>
<feature type="domain" description="TIR" evidence="1">
    <location>
        <begin position="751"/>
        <end position="893"/>
    </location>
</feature>
<dbReference type="Gene3D" id="3.40.50.10140">
    <property type="entry name" value="Toll/interleukin-1 receptor homology (TIR) domain"/>
    <property type="match status" value="1"/>
</dbReference>